<evidence type="ECO:0008006" key="3">
    <source>
        <dbReference type="Google" id="ProtNLM"/>
    </source>
</evidence>
<protein>
    <recommendedName>
        <fullName evidence="3">DUF4241 domain-containing protein</fullName>
    </recommendedName>
</protein>
<dbReference type="Proteomes" id="UP000219182">
    <property type="component" value="Unassembled WGS sequence"/>
</dbReference>
<gene>
    <name evidence="1" type="ORF">CN311_21055</name>
</gene>
<evidence type="ECO:0000313" key="2">
    <source>
        <dbReference type="Proteomes" id="UP000219182"/>
    </source>
</evidence>
<keyword evidence="2" id="KW-1185">Reference proteome</keyword>
<dbReference type="AlphaFoldDB" id="A0A2A6FBX5"/>
<name>A0A2A6FBX5_9HYPH</name>
<sequence length="240" mass="26079">MSGWLKRFGFALGRALRISRGPAPVAAPSPEKSIEWGPPTENSNLGVFALSEAEMAERKIIVTAIGELELPTGEIIACDPLITGLERPVFSRKVRPGCYPVTLLEAQGRIAAAVLRFDTGLPVRWELAAFVRDVGTSSWKSGFIVDDNVASFMDKSIQTLVSDQEELDGYLADVACSFDRFRMDNPVDGNPLNIAVFNTGFGDGNYYSFWGLDAAGEPLLLVTDFEVLENADGRDGKQAN</sequence>
<comment type="caution">
    <text evidence="1">The sequence shown here is derived from an EMBL/GenBank/DDBJ whole genome shotgun (WGS) entry which is preliminary data.</text>
</comment>
<organism evidence="1 2">
    <name type="scientific">Mesorhizobium sanjuanii</name>
    <dbReference type="NCBI Taxonomy" id="2037900"/>
    <lineage>
        <taxon>Bacteria</taxon>
        <taxon>Pseudomonadati</taxon>
        <taxon>Pseudomonadota</taxon>
        <taxon>Alphaproteobacteria</taxon>
        <taxon>Hyphomicrobiales</taxon>
        <taxon>Phyllobacteriaceae</taxon>
        <taxon>Mesorhizobium</taxon>
    </lineage>
</organism>
<proteinExistence type="predicted"/>
<accession>A0A2A6FBX5</accession>
<dbReference type="InterPro" id="IPR025335">
    <property type="entry name" value="DUF4241"/>
</dbReference>
<reference evidence="1 2" key="1">
    <citation type="submission" date="2017-09" db="EMBL/GenBank/DDBJ databases">
        <title>Mesorhizobum sanjuanii sp. nov. isolated from nodules of Lotus tenuis in saline-alkaline lowlands of Flooding Pampa.</title>
        <authorList>
            <person name="Sannazzaro A.I."/>
            <person name="Torres Tejerizo G.A."/>
            <person name="Fontana F."/>
            <person name="Cumpa Velazquez L.M."/>
            <person name="Hansen L."/>
            <person name="Pistorio M."/>
            <person name="Estrella M.J."/>
        </authorList>
    </citation>
    <scope>NUCLEOTIDE SEQUENCE [LARGE SCALE GENOMIC DNA]</scope>
    <source>
        <strain evidence="1 2">BSA136</strain>
    </source>
</reference>
<dbReference type="Pfam" id="PF14025">
    <property type="entry name" value="DUF4241"/>
    <property type="match status" value="1"/>
</dbReference>
<evidence type="ECO:0000313" key="1">
    <source>
        <dbReference type="EMBL" id="PDQ19141.1"/>
    </source>
</evidence>
<dbReference type="RefSeq" id="WP_097575633.1">
    <property type="nucleotide sequence ID" value="NZ_NWQG01000148.1"/>
</dbReference>
<dbReference type="EMBL" id="NWQG01000148">
    <property type="protein sequence ID" value="PDQ19141.1"/>
    <property type="molecule type" value="Genomic_DNA"/>
</dbReference>